<dbReference type="SUPFAM" id="SSF53335">
    <property type="entry name" value="S-adenosyl-L-methionine-dependent methyltransferases"/>
    <property type="match status" value="1"/>
</dbReference>
<dbReference type="PANTHER" id="PTHR21210:SF0">
    <property type="entry name" value="TRNA (URACIL-O(2)-)-METHYLTRANSFERASE-RELATED"/>
    <property type="match status" value="1"/>
</dbReference>
<evidence type="ECO:0000256" key="3">
    <source>
        <dbReference type="ARBA" id="ARBA00009056"/>
    </source>
</evidence>
<dbReference type="GO" id="GO:0005737">
    <property type="term" value="C:cytoplasm"/>
    <property type="evidence" value="ECO:0007669"/>
    <property type="project" value="UniProtKB-SubCell"/>
</dbReference>
<dbReference type="AlphaFoldDB" id="A0A0C2XKJ1"/>
<evidence type="ECO:0000256" key="9">
    <source>
        <dbReference type="ARBA" id="ARBA00022691"/>
    </source>
</evidence>
<dbReference type="GO" id="GO:0030488">
    <property type="term" value="P:tRNA methylation"/>
    <property type="evidence" value="ECO:0007669"/>
    <property type="project" value="UniProtKB-UniRule"/>
</dbReference>
<keyword evidence="9 12" id="KW-0949">S-adenosyl-L-methionine</keyword>
<dbReference type="Proteomes" id="UP000054549">
    <property type="component" value="Unassembled WGS sequence"/>
</dbReference>
<sequence>MSKIPPFESVICSALPLTDGGTFWVPIISCKTGFSAQVFEAAILQLLHHPEYNSTLILRSEQISECNSDFPGSIPQLTSFHPVQCLRRRLLARRPERDPSIEQLCTFYSTESDCSPIVVVLTPIMGPDQSLPYYHPAVHHIAFRYLCAPEGATTRVEVQPLPGTPTDPNSRLYRTCLALLETVHKYGWGTITNYTKRILHDCLVAREPYQDLYLIMRERHKHLINTWQEVTDPLKHVFEDIGIATYLMLLWKETYSEGQPQVENNDQNQPWRTWPRPPGGFLDFGCGNGLLTHILITEGYEGYGIDLRSRISWSHYSAATQARLQVHTFDPLAPFDVTTGTFFKPGIFIIGNHADELTPWIPVVATLVSASGYMSIPCCPWTFDMRYDRSKISVYPIPPGDFVESLNLGGSGNNDSSYAMYRIWLASLSLHCGWEVECEALRIPSTRNWSIISRKRTKWPDDCQALSNAQRIVEEVRQRGIFKARKPESRGH</sequence>
<evidence type="ECO:0000256" key="4">
    <source>
        <dbReference type="ARBA" id="ARBA00012795"/>
    </source>
</evidence>
<evidence type="ECO:0000256" key="2">
    <source>
        <dbReference type="ARBA" id="ARBA00004496"/>
    </source>
</evidence>
<dbReference type="FunCoup" id="A0A0C2XKJ1">
    <property type="interactions" value="33"/>
</dbReference>
<keyword evidence="14" id="KW-1185">Reference proteome</keyword>
<accession>A0A0C2XKJ1</accession>
<dbReference type="OrthoDB" id="10047021at2759"/>
<proteinExistence type="inferred from homology"/>
<name>A0A0C2XKJ1_AMAMK</name>
<evidence type="ECO:0000256" key="5">
    <source>
        <dbReference type="ARBA" id="ARBA00017788"/>
    </source>
</evidence>
<dbReference type="Pfam" id="PF07757">
    <property type="entry name" value="AdoMet_MTase"/>
    <property type="match status" value="2"/>
</dbReference>
<keyword evidence="6 12" id="KW-0963">Cytoplasm</keyword>
<keyword evidence="10 12" id="KW-0819">tRNA processing</keyword>
<evidence type="ECO:0000313" key="14">
    <source>
        <dbReference type="Proteomes" id="UP000054549"/>
    </source>
</evidence>
<dbReference type="EC" id="2.1.1.211" evidence="4 12"/>
<dbReference type="GO" id="GO:0141101">
    <property type="term" value="F:tRNA(Ser) (uridine(44)-2'-O-)-methyltransferase activity"/>
    <property type="evidence" value="ECO:0007669"/>
    <property type="project" value="UniProtKB-EC"/>
</dbReference>
<dbReference type="InParanoid" id="A0A0C2XKJ1"/>
<dbReference type="InterPro" id="IPR029063">
    <property type="entry name" value="SAM-dependent_MTases_sf"/>
</dbReference>
<comment type="catalytic activity">
    <reaction evidence="11 12">
        <text>uridine(44) in tRNA(Ser) + S-adenosyl-L-methionine = 2'-O-methyluridine(44) in tRNA(Ser) + S-adenosyl-L-homocysteine + H(+)</text>
        <dbReference type="Rhea" id="RHEA:43100"/>
        <dbReference type="Rhea" id="RHEA-COMP:10339"/>
        <dbReference type="Rhea" id="RHEA-COMP:10340"/>
        <dbReference type="ChEBI" id="CHEBI:15378"/>
        <dbReference type="ChEBI" id="CHEBI:57856"/>
        <dbReference type="ChEBI" id="CHEBI:59789"/>
        <dbReference type="ChEBI" id="CHEBI:65315"/>
        <dbReference type="ChEBI" id="CHEBI:74478"/>
        <dbReference type="EC" id="2.1.1.211"/>
    </reaction>
</comment>
<protein>
    <recommendedName>
        <fullName evidence="5 12">tRNA (uracil-O(2)-)-methyltransferase</fullName>
        <ecNumber evidence="4 12">2.1.1.211</ecNumber>
    </recommendedName>
</protein>
<comment type="function">
    <text evidence="12">Adenosyl-L-methionine (AdoMet)-dependent tRNA (uracil-O(2)-)-methyltransferase.</text>
</comment>
<evidence type="ECO:0000256" key="10">
    <source>
        <dbReference type="ARBA" id="ARBA00022694"/>
    </source>
</evidence>
<organism evidence="13 14">
    <name type="scientific">Amanita muscaria (strain Koide BX008)</name>
    <dbReference type="NCBI Taxonomy" id="946122"/>
    <lineage>
        <taxon>Eukaryota</taxon>
        <taxon>Fungi</taxon>
        <taxon>Dikarya</taxon>
        <taxon>Basidiomycota</taxon>
        <taxon>Agaricomycotina</taxon>
        <taxon>Agaricomycetes</taxon>
        <taxon>Agaricomycetidae</taxon>
        <taxon>Agaricales</taxon>
        <taxon>Pluteineae</taxon>
        <taxon>Amanitaceae</taxon>
        <taxon>Amanita</taxon>
    </lineage>
</organism>
<evidence type="ECO:0000256" key="6">
    <source>
        <dbReference type="ARBA" id="ARBA00022490"/>
    </source>
</evidence>
<gene>
    <name evidence="13" type="ORF">M378DRAFT_1048112</name>
</gene>
<evidence type="ECO:0000256" key="8">
    <source>
        <dbReference type="ARBA" id="ARBA00022679"/>
    </source>
</evidence>
<evidence type="ECO:0000313" key="13">
    <source>
        <dbReference type="EMBL" id="KIL69578.1"/>
    </source>
</evidence>
<comment type="function">
    <text evidence="1">Probable adenosyl-L-methionine (AdoMet)-dependent tRNA (uracil-O(2)-)-methyltransferase.</text>
</comment>
<dbReference type="PANTHER" id="PTHR21210">
    <property type="entry name" value="TRNA (URACIL-O(2)-)-METHYLTRANSFERASE-RELATED"/>
    <property type="match status" value="1"/>
</dbReference>
<keyword evidence="7 12" id="KW-0489">Methyltransferase</keyword>
<comment type="subcellular location">
    <subcellularLocation>
        <location evidence="2 12">Cytoplasm</location>
    </subcellularLocation>
</comment>
<dbReference type="Gene3D" id="3.40.50.150">
    <property type="entry name" value="Vaccinia Virus protein VP39"/>
    <property type="match status" value="1"/>
</dbReference>
<dbReference type="HOGENOM" id="CLU_018580_2_0_1"/>
<dbReference type="EMBL" id="KN818225">
    <property type="protein sequence ID" value="KIL69578.1"/>
    <property type="molecule type" value="Genomic_DNA"/>
</dbReference>
<evidence type="ECO:0000256" key="7">
    <source>
        <dbReference type="ARBA" id="ARBA00022603"/>
    </source>
</evidence>
<evidence type="ECO:0000256" key="1">
    <source>
        <dbReference type="ARBA" id="ARBA00002778"/>
    </source>
</evidence>
<keyword evidence="8 12" id="KW-0808">Transferase</keyword>
<evidence type="ECO:0000256" key="12">
    <source>
        <dbReference type="RuleBase" id="RU368004"/>
    </source>
</evidence>
<reference evidence="13 14" key="1">
    <citation type="submission" date="2014-04" db="EMBL/GenBank/DDBJ databases">
        <title>Evolutionary Origins and Diversification of the Mycorrhizal Mutualists.</title>
        <authorList>
            <consortium name="DOE Joint Genome Institute"/>
            <consortium name="Mycorrhizal Genomics Consortium"/>
            <person name="Kohler A."/>
            <person name="Kuo A."/>
            <person name="Nagy L.G."/>
            <person name="Floudas D."/>
            <person name="Copeland A."/>
            <person name="Barry K.W."/>
            <person name="Cichocki N."/>
            <person name="Veneault-Fourrey C."/>
            <person name="LaButti K."/>
            <person name="Lindquist E.A."/>
            <person name="Lipzen A."/>
            <person name="Lundell T."/>
            <person name="Morin E."/>
            <person name="Murat C."/>
            <person name="Riley R."/>
            <person name="Ohm R."/>
            <person name="Sun H."/>
            <person name="Tunlid A."/>
            <person name="Henrissat B."/>
            <person name="Grigoriev I.V."/>
            <person name="Hibbett D.S."/>
            <person name="Martin F."/>
        </authorList>
    </citation>
    <scope>NUCLEOTIDE SEQUENCE [LARGE SCALE GENOMIC DNA]</scope>
    <source>
        <strain evidence="13 14">Koide BX008</strain>
    </source>
</reference>
<dbReference type="InterPro" id="IPR011671">
    <property type="entry name" value="tRNA_uracil_MeTrfase"/>
</dbReference>
<dbReference type="STRING" id="946122.A0A0C2XKJ1"/>
<comment type="similarity">
    <text evidence="3 12">Belongs to the TRM44 family.</text>
</comment>
<evidence type="ECO:0000256" key="11">
    <source>
        <dbReference type="ARBA" id="ARBA00047957"/>
    </source>
</evidence>